<keyword evidence="1" id="KW-0456">Lyase</keyword>
<dbReference type="EMBL" id="JANBUN010001840">
    <property type="protein sequence ID" value="KAJ2796550.1"/>
    <property type="molecule type" value="Genomic_DNA"/>
</dbReference>
<reference evidence="1" key="1">
    <citation type="submission" date="2022-07" db="EMBL/GenBank/DDBJ databases">
        <title>Phylogenomic reconstructions and comparative analyses of Kickxellomycotina fungi.</title>
        <authorList>
            <person name="Reynolds N.K."/>
            <person name="Stajich J.E."/>
            <person name="Barry K."/>
            <person name="Grigoriev I.V."/>
            <person name="Crous P."/>
            <person name="Smith M.E."/>
        </authorList>
    </citation>
    <scope>NUCLEOTIDE SEQUENCE</scope>
    <source>
        <strain evidence="1">BCRC 34780</strain>
    </source>
</reference>
<protein>
    <submittedName>
        <fullName evidence="1">Argininosuccinate lyase</fullName>
        <ecNumber evidence="1">4.3.2.1</ecNumber>
    </submittedName>
</protein>
<feature type="non-terminal residue" evidence="1">
    <location>
        <position position="1"/>
    </location>
</feature>
<name>A0ACC1KX02_9FUNG</name>
<feature type="non-terminal residue" evidence="1">
    <location>
        <position position="749"/>
    </location>
</feature>
<proteinExistence type="predicted"/>
<organism evidence="1 2">
    <name type="scientific">Coemansia helicoidea</name>
    <dbReference type="NCBI Taxonomy" id="1286919"/>
    <lineage>
        <taxon>Eukaryota</taxon>
        <taxon>Fungi</taxon>
        <taxon>Fungi incertae sedis</taxon>
        <taxon>Zoopagomycota</taxon>
        <taxon>Kickxellomycotina</taxon>
        <taxon>Kickxellomycetes</taxon>
        <taxon>Kickxellales</taxon>
        <taxon>Kickxellaceae</taxon>
        <taxon>Coemansia</taxon>
    </lineage>
</organism>
<accession>A0ACC1KX02</accession>
<keyword evidence="2" id="KW-1185">Reference proteome</keyword>
<evidence type="ECO:0000313" key="2">
    <source>
        <dbReference type="Proteomes" id="UP001140087"/>
    </source>
</evidence>
<evidence type="ECO:0000313" key="1">
    <source>
        <dbReference type="EMBL" id="KAJ2796550.1"/>
    </source>
</evidence>
<gene>
    <name evidence="1" type="primary">ARG4_1</name>
    <name evidence="1" type="ORF">H4R21_004665</name>
</gene>
<dbReference type="EC" id="4.3.2.1" evidence="1"/>
<comment type="caution">
    <text evidence="1">The sequence shown here is derived from an EMBL/GenBank/DDBJ whole genome shotgun (WGS) entry which is preliminary data.</text>
</comment>
<sequence length="749" mass="79132">YRSSRSSSCSKSSGGGDSSEFRRSSSSSSASDASSPRGRYGLYWPRQAEWLDSQELLSRYPLAAGDRVELQDRGAFIATAAAAGGGRWDEHSGSGAPLNVERQGWVHYMQAKGLSTAWRECWLELHGTALAGYKAAPKTDRAGQPQARGWRDKPLVSVDLAGGFALGDQHSRPAAAAADPAAAALSMLSTMPRVLGVQGSPLVIRCSATREVHIFLARDAADAGSWQGALAQVQHALAGGGSVYTSTIASASMSTIGSASTASLVAGAASPPASTASLAPISRRPRSASPLVHRQPPPPSPLPPIPDAQRFAGTVRVRVGGPRATSGGAPAEALCVVVPGSLVGLPSGYSGPMDAEAAIAAAAEFTVDLAHTRLQVLQRPACGSEDPAAAAAGFVFYILRVAAAEDQQAAVALAFDVDDDAACAQWVDALRTVGGIACVAAPAGASEEAPQALRRSQSCVSGMSQADWPMPPATLPVRSSETVPPEFRRARRQTLAQEPQAGDLLALALPSAAQPADDPADASRRPSLDVAAMRLAADGRGDLPRPLPRVSWLRRAVLRPRAATAASGARKLWGGRFSGETDPLMEAFNESIHFDRRMHAADIRGSQAYARALQKQGILTAAEQQTLSRGLAAVLAEWQAGTFVLRPGDEDIHTANERRLGELVGEVAGKLHTGRSRNDQVATDMRLWLRDEVERLLGYLRELVAALVQRAEADIDVLMPGYTHLQRAQPIRWSHLLLSYAFWFQQDAQ</sequence>
<dbReference type="Proteomes" id="UP001140087">
    <property type="component" value="Unassembled WGS sequence"/>
</dbReference>